<evidence type="ECO:0000313" key="2">
    <source>
        <dbReference type="Proteomes" id="UP000887565"/>
    </source>
</evidence>
<proteinExistence type="predicted"/>
<reference evidence="3" key="1">
    <citation type="submission" date="2022-11" db="UniProtKB">
        <authorList>
            <consortium name="WormBaseParasite"/>
        </authorList>
    </citation>
    <scope>IDENTIFICATION</scope>
</reference>
<dbReference type="Proteomes" id="UP000887565">
    <property type="component" value="Unplaced"/>
</dbReference>
<dbReference type="GO" id="GO:0005802">
    <property type="term" value="C:trans-Golgi network"/>
    <property type="evidence" value="ECO:0007669"/>
    <property type="project" value="TreeGrafter"/>
</dbReference>
<dbReference type="PANTHER" id="PTHR18911:SF5">
    <property type="entry name" value="COILED-COIL DOMAIN-CONTAINING PROTEIN 186"/>
    <property type="match status" value="1"/>
</dbReference>
<dbReference type="Gene3D" id="1.10.287.1490">
    <property type="match status" value="1"/>
</dbReference>
<keyword evidence="2" id="KW-1185">Reference proteome</keyword>
<feature type="coiled-coil region" evidence="1">
    <location>
        <begin position="88"/>
        <end position="323"/>
    </location>
</feature>
<keyword evidence="1" id="KW-0175">Coiled coil</keyword>
<dbReference type="PANTHER" id="PTHR18911">
    <property type="entry name" value="CTCL TUMOR ANTIGEN HD-CL-01"/>
    <property type="match status" value="1"/>
</dbReference>
<name>A0A915IVA2_ROMCU</name>
<dbReference type="GO" id="GO:0099518">
    <property type="term" value="P:vesicle cytoskeletal trafficking"/>
    <property type="evidence" value="ECO:0007669"/>
    <property type="project" value="TreeGrafter"/>
</dbReference>
<evidence type="ECO:0000256" key="1">
    <source>
        <dbReference type="SAM" id="Coils"/>
    </source>
</evidence>
<dbReference type="GO" id="GO:0031267">
    <property type="term" value="F:small GTPase binding"/>
    <property type="evidence" value="ECO:0007669"/>
    <property type="project" value="TreeGrafter"/>
</dbReference>
<protein>
    <submittedName>
        <fullName evidence="3">Uncharacterized protein</fullName>
    </submittedName>
</protein>
<dbReference type="AlphaFoldDB" id="A0A915IVA2"/>
<sequence>MNGNESSEGSSTCDPISSVHINGNVNATHLITTDSAKNQCSLDNLLNELDDVLLSTSAPSLDGPKFEDDDAAYGDSDGDKLSKFYAKFSSKCSEIERLEKQVHQLQERLVATNHDKEASLNQIRDINRNHCQKVAELEKRLLDMDAQIKSNKDKATAQEETLRKNAIEKETRLHSQLDQAKKLLDLANKDRDNAVIKYAQREKEILSLESNEKKSQQQIAQLSTERDALNSRLRGAKNEKEQLLQVLSQKENDISDWKRKHDEVKALIQEYEIKAKVADKRVDIVEQAHSETKLEMEKIIKKLKESKEENATIKADYERDTEEKKRVEIVAQRQENVDQKEIHGMMAEELENLKAQYKMQLNDCEKHASQASCYITTVEKMIGLRNSKTFRILNLETDKEEQQRRIDELGAQIDHKEFTIEKMQRQIEHFENEAADFERLKKSYADLTSKIESLKEENSDLERESTSFRYNAENMLALTQKLTDSNSHLQSENVELLSKLTSIERENKEVGFMCEDLKHQLESLKLDYDSYRNSTENESKLLTERLQIECEKKHQN</sequence>
<feature type="coiled-coil region" evidence="1">
    <location>
        <begin position="347"/>
        <end position="534"/>
    </location>
</feature>
<dbReference type="InterPro" id="IPR038830">
    <property type="entry name" value="CCDC186"/>
</dbReference>
<organism evidence="2 3">
    <name type="scientific">Romanomermis culicivorax</name>
    <name type="common">Nematode worm</name>
    <dbReference type="NCBI Taxonomy" id="13658"/>
    <lineage>
        <taxon>Eukaryota</taxon>
        <taxon>Metazoa</taxon>
        <taxon>Ecdysozoa</taxon>
        <taxon>Nematoda</taxon>
        <taxon>Enoplea</taxon>
        <taxon>Dorylaimia</taxon>
        <taxon>Mermithida</taxon>
        <taxon>Mermithoidea</taxon>
        <taxon>Mermithidae</taxon>
        <taxon>Romanomermis</taxon>
    </lineage>
</organism>
<dbReference type="WBParaSite" id="nRc.2.0.1.t17747-RA">
    <property type="protein sequence ID" value="nRc.2.0.1.t17747-RA"/>
    <property type="gene ID" value="nRc.2.0.1.g17747"/>
</dbReference>
<dbReference type="OMA" id="EHFENEA"/>
<accession>A0A915IVA2</accession>
<evidence type="ECO:0000313" key="3">
    <source>
        <dbReference type="WBParaSite" id="nRc.2.0.1.t17747-RA"/>
    </source>
</evidence>